<dbReference type="InterPro" id="IPR011006">
    <property type="entry name" value="CheY-like_superfamily"/>
</dbReference>
<evidence type="ECO:0000313" key="4">
    <source>
        <dbReference type="EMBL" id="GEJ55261.1"/>
    </source>
</evidence>
<reference evidence="5" key="1">
    <citation type="journal article" date="2020" name="Appl. Environ. Microbiol.">
        <title>Diazotrophic Anaeromyxobacter Isolates from Soils.</title>
        <authorList>
            <person name="Masuda Y."/>
            <person name="Yamanaka H."/>
            <person name="Xu Z.X."/>
            <person name="Shiratori Y."/>
            <person name="Aono T."/>
            <person name="Amachi S."/>
            <person name="Senoo K."/>
            <person name="Itoh H."/>
        </authorList>
    </citation>
    <scope>NUCLEOTIDE SEQUENCE [LARGE SCALE GENOMIC DNA]</scope>
    <source>
        <strain evidence="5">R267</strain>
    </source>
</reference>
<accession>A0A7I9VFT7</accession>
<dbReference type="Gene3D" id="3.40.50.2300">
    <property type="match status" value="1"/>
</dbReference>
<dbReference type="GO" id="GO:0000160">
    <property type="term" value="P:phosphorelay signal transduction system"/>
    <property type="evidence" value="ECO:0007669"/>
    <property type="project" value="InterPro"/>
</dbReference>
<evidence type="ECO:0000256" key="2">
    <source>
        <dbReference type="PROSITE-ProRule" id="PRU00169"/>
    </source>
</evidence>
<evidence type="ECO:0000313" key="5">
    <source>
        <dbReference type="Proteomes" id="UP000503640"/>
    </source>
</evidence>
<organism evidence="4 5">
    <name type="scientific">Anaeromyxobacter diazotrophicus</name>
    <dbReference type="NCBI Taxonomy" id="2590199"/>
    <lineage>
        <taxon>Bacteria</taxon>
        <taxon>Pseudomonadati</taxon>
        <taxon>Myxococcota</taxon>
        <taxon>Myxococcia</taxon>
        <taxon>Myxococcales</taxon>
        <taxon>Cystobacterineae</taxon>
        <taxon>Anaeromyxobacteraceae</taxon>
        <taxon>Anaeromyxobacter</taxon>
    </lineage>
</organism>
<dbReference type="CDD" id="cd00156">
    <property type="entry name" value="REC"/>
    <property type="match status" value="1"/>
</dbReference>
<dbReference type="Pfam" id="PF00072">
    <property type="entry name" value="Response_reg"/>
    <property type="match status" value="1"/>
</dbReference>
<dbReference type="AlphaFoldDB" id="A0A7I9VFT7"/>
<feature type="domain" description="Response regulatory" evidence="3">
    <location>
        <begin position="12"/>
        <end position="125"/>
    </location>
</feature>
<dbReference type="EMBL" id="BJTG01000001">
    <property type="protein sequence ID" value="GEJ55261.1"/>
    <property type="molecule type" value="Genomic_DNA"/>
</dbReference>
<evidence type="ECO:0000259" key="3">
    <source>
        <dbReference type="PROSITE" id="PS50110"/>
    </source>
</evidence>
<proteinExistence type="predicted"/>
<gene>
    <name evidence="4" type="ORF">AMYX_00020</name>
</gene>
<dbReference type="InterPro" id="IPR001789">
    <property type="entry name" value="Sig_transdc_resp-reg_receiver"/>
</dbReference>
<keyword evidence="5" id="KW-1185">Reference proteome</keyword>
<dbReference type="SMART" id="SM00448">
    <property type="entry name" value="REC"/>
    <property type="match status" value="1"/>
</dbReference>
<dbReference type="PANTHER" id="PTHR44591:SF3">
    <property type="entry name" value="RESPONSE REGULATORY DOMAIN-CONTAINING PROTEIN"/>
    <property type="match status" value="1"/>
</dbReference>
<dbReference type="SUPFAM" id="SSF52172">
    <property type="entry name" value="CheY-like"/>
    <property type="match status" value="1"/>
</dbReference>
<dbReference type="PROSITE" id="PS50110">
    <property type="entry name" value="RESPONSE_REGULATORY"/>
    <property type="match status" value="1"/>
</dbReference>
<dbReference type="RefSeq" id="WP_176062077.1">
    <property type="nucleotide sequence ID" value="NZ_BJTG01000001.1"/>
</dbReference>
<comment type="caution">
    <text evidence="4">The sequence shown here is derived from an EMBL/GenBank/DDBJ whole genome shotgun (WGS) entry which is preliminary data.</text>
</comment>
<protein>
    <recommendedName>
        <fullName evidence="3">Response regulatory domain-containing protein</fullName>
    </recommendedName>
</protein>
<dbReference type="InterPro" id="IPR050595">
    <property type="entry name" value="Bact_response_regulator"/>
</dbReference>
<dbReference type="PANTHER" id="PTHR44591">
    <property type="entry name" value="STRESS RESPONSE REGULATOR PROTEIN 1"/>
    <property type="match status" value="1"/>
</dbReference>
<keyword evidence="1 2" id="KW-0597">Phosphoprotein</keyword>
<sequence length="342" mass="35493">MPPPLPAPPARTVLAVDDSPAIRAALEALLEPLGFEVVHAEHGAAALQLLRTSAFDLAFLDLQMPVLDGPTLLRFMRQHRDPTRVVLLTSAETASVAATIKLGVSDYLPKPFDAPALRAVLERVLGAEARRLEPDGGRLLLVDGPAGAAAALRGALPPHAALDEARGAEAEALARTRPYRALALGPGAGEGLRRALSASAPAAARLALGEAAAGADGVLPWPAAPDALRAPLLPLCLRPLVSAGGARVQLAGFRGEPAQEPLYLALAARRLHVALEWLRQEAAAVVVDLSRAPPRPEAVSPLAEEAAGAALDRGLEPMFLVPRGLERALAGGLADRFIVRAA</sequence>
<dbReference type="Proteomes" id="UP000503640">
    <property type="component" value="Unassembled WGS sequence"/>
</dbReference>
<evidence type="ECO:0000256" key="1">
    <source>
        <dbReference type="ARBA" id="ARBA00022553"/>
    </source>
</evidence>
<name>A0A7I9VFT7_9BACT</name>
<feature type="modified residue" description="4-aspartylphosphate" evidence="2">
    <location>
        <position position="61"/>
    </location>
</feature>